<dbReference type="RefSeq" id="WP_216568069.1">
    <property type="nucleotide sequence ID" value="NZ_JAHLOQ010000001.1"/>
</dbReference>
<evidence type="ECO:0000256" key="1">
    <source>
        <dbReference type="ARBA" id="ARBA00007405"/>
    </source>
</evidence>
<dbReference type="Pfam" id="PF12637">
    <property type="entry name" value="TSCPD"/>
    <property type="match status" value="1"/>
</dbReference>
<dbReference type="InterPro" id="IPR024434">
    <property type="entry name" value="TSCPD_dom"/>
</dbReference>
<dbReference type="EMBL" id="JAHLOQ010000001">
    <property type="protein sequence ID" value="MBU5334899.1"/>
    <property type="molecule type" value="Genomic_DNA"/>
</dbReference>
<gene>
    <name evidence="7" type="ORF">KQI20_00475</name>
</gene>
<feature type="domain" description="TSCPD" evidence="6">
    <location>
        <begin position="4"/>
        <end position="78"/>
    </location>
</feature>
<keyword evidence="4" id="KW-0547">Nucleotide-binding</keyword>
<sequence>MYRYYTNGVCAKSILLDIDDDVVVDVVFEGGCEGALIAIKNLVRGQNIDYVIKMLEQVPCKMRGTSCPDQLANALKIYKEFVYNQNRYEDEE</sequence>
<proteinExistence type="inferred from homology"/>
<evidence type="ECO:0000313" key="7">
    <source>
        <dbReference type="EMBL" id="MBU5334899.1"/>
    </source>
</evidence>
<keyword evidence="8" id="KW-1185">Reference proteome</keyword>
<comment type="similarity">
    <text evidence="1">Belongs to the ribonucleoside diphosphate reductase class-2 family.</text>
</comment>
<name>A0ABS6DSU7_9FIRM</name>
<organism evidence="7 8">
    <name type="scientific">Intestinibacter bartlettii</name>
    <dbReference type="NCBI Taxonomy" id="261299"/>
    <lineage>
        <taxon>Bacteria</taxon>
        <taxon>Bacillati</taxon>
        <taxon>Bacillota</taxon>
        <taxon>Clostridia</taxon>
        <taxon>Peptostreptococcales</taxon>
        <taxon>Peptostreptococcaceae</taxon>
        <taxon>Intestinibacter</taxon>
    </lineage>
</organism>
<keyword evidence="3" id="KW-0237">DNA synthesis</keyword>
<dbReference type="InterPro" id="IPR023806">
    <property type="entry name" value="CHP03905"/>
</dbReference>
<evidence type="ECO:0000256" key="5">
    <source>
        <dbReference type="ARBA" id="ARBA00047754"/>
    </source>
</evidence>
<reference evidence="7 8" key="1">
    <citation type="submission" date="2021-06" db="EMBL/GenBank/DDBJ databases">
        <authorList>
            <person name="Sun Q."/>
            <person name="Li D."/>
        </authorList>
    </citation>
    <scope>NUCLEOTIDE SEQUENCE [LARGE SCALE GENOMIC DNA]</scope>
    <source>
        <strain evidence="7 8">N19</strain>
    </source>
</reference>
<comment type="catalytic activity">
    <reaction evidence="5">
        <text>a 2'-deoxyribonucleoside 5'-diphosphate + [thioredoxin]-disulfide + H2O = a ribonucleoside 5'-diphosphate + [thioredoxin]-dithiol</text>
        <dbReference type="Rhea" id="RHEA:23252"/>
        <dbReference type="Rhea" id="RHEA-COMP:10698"/>
        <dbReference type="Rhea" id="RHEA-COMP:10700"/>
        <dbReference type="ChEBI" id="CHEBI:15377"/>
        <dbReference type="ChEBI" id="CHEBI:29950"/>
        <dbReference type="ChEBI" id="CHEBI:50058"/>
        <dbReference type="ChEBI" id="CHEBI:57930"/>
        <dbReference type="ChEBI" id="CHEBI:73316"/>
        <dbReference type="EC" id="1.17.4.1"/>
    </reaction>
</comment>
<dbReference type="Proteomes" id="UP001196301">
    <property type="component" value="Unassembled WGS sequence"/>
</dbReference>
<evidence type="ECO:0000256" key="2">
    <source>
        <dbReference type="ARBA" id="ARBA00012274"/>
    </source>
</evidence>
<evidence type="ECO:0000313" key="8">
    <source>
        <dbReference type="Proteomes" id="UP001196301"/>
    </source>
</evidence>
<dbReference type="NCBIfam" id="TIGR03905">
    <property type="entry name" value="TIGR03905_4_Cys"/>
    <property type="match status" value="1"/>
</dbReference>
<dbReference type="EC" id="1.17.4.1" evidence="2"/>
<comment type="caution">
    <text evidence="7">The sequence shown here is derived from an EMBL/GenBank/DDBJ whole genome shotgun (WGS) entry which is preliminary data.</text>
</comment>
<accession>A0ABS6DSU7</accession>
<evidence type="ECO:0000256" key="3">
    <source>
        <dbReference type="ARBA" id="ARBA00022634"/>
    </source>
</evidence>
<evidence type="ECO:0000259" key="6">
    <source>
        <dbReference type="Pfam" id="PF12637"/>
    </source>
</evidence>
<protein>
    <recommendedName>
        <fullName evidence="2">ribonucleoside-diphosphate reductase</fullName>
        <ecNumber evidence="2">1.17.4.1</ecNumber>
    </recommendedName>
</protein>
<evidence type="ECO:0000256" key="4">
    <source>
        <dbReference type="ARBA" id="ARBA00022741"/>
    </source>
</evidence>